<evidence type="ECO:0000256" key="1">
    <source>
        <dbReference type="SAM" id="MobiDB-lite"/>
    </source>
</evidence>
<accession>A0A2I1EFV9</accession>
<dbReference type="EMBL" id="LLXH01000443">
    <property type="protein sequence ID" value="PKC66712.1"/>
    <property type="molecule type" value="Genomic_DNA"/>
</dbReference>
<dbReference type="VEuPathDB" id="FungiDB:RhiirFUN_003732"/>
<dbReference type="OrthoDB" id="10417836at2759"/>
<protein>
    <submittedName>
        <fullName evidence="2">Uncharacterized protein</fullName>
    </submittedName>
</protein>
<organism evidence="2 3">
    <name type="scientific">Rhizophagus irregularis</name>
    <dbReference type="NCBI Taxonomy" id="588596"/>
    <lineage>
        <taxon>Eukaryota</taxon>
        <taxon>Fungi</taxon>
        <taxon>Fungi incertae sedis</taxon>
        <taxon>Mucoromycota</taxon>
        <taxon>Glomeromycotina</taxon>
        <taxon>Glomeromycetes</taxon>
        <taxon>Glomerales</taxon>
        <taxon>Glomeraceae</taxon>
        <taxon>Rhizophagus</taxon>
    </lineage>
</organism>
<reference evidence="2 3" key="1">
    <citation type="submission" date="2017-10" db="EMBL/GenBank/DDBJ databases">
        <title>Extensive intraspecific genome diversity in a model arbuscular mycorrhizal fungus.</title>
        <authorList>
            <person name="Chen E.C.H."/>
            <person name="Morin E."/>
            <person name="Baudet D."/>
            <person name="Noel J."/>
            <person name="Ndikumana S."/>
            <person name="Charron P."/>
            <person name="St-Onge C."/>
            <person name="Giorgi J."/>
            <person name="Grigoriev I.V."/>
            <person name="Roux C."/>
            <person name="Martin F.M."/>
            <person name="Corradi N."/>
        </authorList>
    </citation>
    <scope>NUCLEOTIDE SEQUENCE [LARGE SCALE GENOMIC DNA]</scope>
    <source>
        <strain evidence="2 3">A1</strain>
    </source>
</reference>
<proteinExistence type="predicted"/>
<evidence type="ECO:0000313" key="2">
    <source>
        <dbReference type="EMBL" id="PKC66712.1"/>
    </source>
</evidence>
<dbReference type="AlphaFoldDB" id="A0A2I1EFV9"/>
<dbReference type="Proteomes" id="UP000232688">
    <property type="component" value="Unassembled WGS sequence"/>
</dbReference>
<gene>
    <name evidence="2" type="ORF">RhiirA1_459348</name>
</gene>
<feature type="compositionally biased region" description="Basic and acidic residues" evidence="1">
    <location>
        <begin position="1"/>
        <end position="24"/>
    </location>
</feature>
<reference evidence="2 3" key="2">
    <citation type="submission" date="2017-10" db="EMBL/GenBank/DDBJ databases">
        <title>Genome analyses suggest a sexual origin of heterokaryosis in a supposedly ancient asexual fungus.</title>
        <authorList>
            <person name="Corradi N."/>
            <person name="Sedzielewska K."/>
            <person name="Noel J."/>
            <person name="Charron P."/>
            <person name="Farinelli L."/>
            <person name="Marton T."/>
            <person name="Kruger M."/>
            <person name="Pelin A."/>
            <person name="Brachmann A."/>
            <person name="Corradi N."/>
        </authorList>
    </citation>
    <scope>NUCLEOTIDE SEQUENCE [LARGE SCALE GENOMIC DNA]</scope>
    <source>
        <strain evidence="2 3">A1</strain>
    </source>
</reference>
<evidence type="ECO:0000313" key="3">
    <source>
        <dbReference type="Proteomes" id="UP000232688"/>
    </source>
</evidence>
<dbReference type="VEuPathDB" id="FungiDB:RhiirA1_459348"/>
<feature type="compositionally biased region" description="Polar residues" evidence="1">
    <location>
        <begin position="36"/>
        <end position="61"/>
    </location>
</feature>
<feature type="region of interest" description="Disordered" evidence="1">
    <location>
        <begin position="1"/>
        <end position="66"/>
    </location>
</feature>
<comment type="caution">
    <text evidence="2">The sequence shown here is derived from an EMBL/GenBank/DDBJ whole genome shotgun (WGS) entry which is preliminary data.</text>
</comment>
<sequence length="118" mass="13411">MEEDLGKVHQLKKQDDLIDKDGNFKQRRIQKIMSMPDTNNNNSSGQEQSLETSVRIENSPGNGKDKVEEFKKLNKIFSDRVKRVNEKAEGSTANNDEAILNNLSANEINVIEESKHLL</sequence>
<name>A0A2I1EFV9_9GLOM</name>